<evidence type="ECO:0000256" key="2">
    <source>
        <dbReference type="ARBA" id="ARBA00022475"/>
    </source>
</evidence>
<dbReference type="GO" id="GO:0015171">
    <property type="term" value="F:amino acid transmembrane transporter activity"/>
    <property type="evidence" value="ECO:0007669"/>
    <property type="project" value="TreeGrafter"/>
</dbReference>
<dbReference type="Proteomes" id="UP000282028">
    <property type="component" value="Unassembled WGS sequence"/>
</dbReference>
<dbReference type="Pfam" id="PF01810">
    <property type="entry name" value="LysE"/>
    <property type="match status" value="1"/>
</dbReference>
<evidence type="ECO:0000256" key="4">
    <source>
        <dbReference type="ARBA" id="ARBA00022989"/>
    </source>
</evidence>
<evidence type="ECO:0000256" key="3">
    <source>
        <dbReference type="ARBA" id="ARBA00022692"/>
    </source>
</evidence>
<feature type="transmembrane region" description="Helical" evidence="6">
    <location>
        <begin position="6"/>
        <end position="29"/>
    </location>
</feature>
<dbReference type="PANTHER" id="PTHR30086">
    <property type="entry name" value="ARGININE EXPORTER PROTEIN ARGO"/>
    <property type="match status" value="1"/>
</dbReference>
<evidence type="ECO:0000313" key="7">
    <source>
        <dbReference type="EMBL" id="RNB73375.1"/>
    </source>
</evidence>
<keyword evidence="2" id="KW-1003">Cell membrane</keyword>
<dbReference type="OrthoDB" id="9784202at2"/>
<feature type="transmembrane region" description="Helical" evidence="6">
    <location>
        <begin position="41"/>
        <end position="65"/>
    </location>
</feature>
<dbReference type="PIRSF" id="PIRSF006324">
    <property type="entry name" value="LeuE"/>
    <property type="match status" value="1"/>
</dbReference>
<evidence type="ECO:0000313" key="8">
    <source>
        <dbReference type="Proteomes" id="UP000282028"/>
    </source>
</evidence>
<dbReference type="PANTHER" id="PTHR30086:SF20">
    <property type="entry name" value="ARGININE EXPORTER PROTEIN ARGO-RELATED"/>
    <property type="match status" value="1"/>
</dbReference>
<evidence type="ECO:0000256" key="1">
    <source>
        <dbReference type="ARBA" id="ARBA00004651"/>
    </source>
</evidence>
<feature type="transmembrane region" description="Helical" evidence="6">
    <location>
        <begin position="71"/>
        <end position="89"/>
    </location>
</feature>
<dbReference type="EMBL" id="RHHR01000019">
    <property type="protein sequence ID" value="RNB73375.1"/>
    <property type="molecule type" value="Genomic_DNA"/>
</dbReference>
<evidence type="ECO:0000256" key="6">
    <source>
        <dbReference type="SAM" id="Phobius"/>
    </source>
</evidence>
<keyword evidence="3 6" id="KW-0812">Transmembrane</keyword>
<name>A0A3M8CF06_9BACL</name>
<dbReference type="GO" id="GO:0005886">
    <property type="term" value="C:plasma membrane"/>
    <property type="evidence" value="ECO:0007669"/>
    <property type="project" value="UniProtKB-SubCell"/>
</dbReference>
<feature type="transmembrane region" description="Helical" evidence="6">
    <location>
        <begin position="150"/>
        <end position="175"/>
    </location>
</feature>
<dbReference type="AlphaFoldDB" id="A0A3M8CF06"/>
<gene>
    <name evidence="7" type="ORF">EDM52_12800</name>
</gene>
<feature type="transmembrane region" description="Helical" evidence="6">
    <location>
        <begin position="116"/>
        <end position="138"/>
    </location>
</feature>
<sequence length="212" mass="22995">MFELSTLGTFIAFVIGLFLIPGPAVLLTITRTVQGGRRAGILAGLGIATGDLIHTLFAALGLSAILMHSALAFNIVKYAGVIYLCYLGIRAIMEKPQDDNQEVSDSGTKDVTSFKAYWQAIVAEVLNPKTALFFLAFIPQFVHPERGASFIQFMVLGLIFVGLSVLYTSLIACSIRPLGVLVKKITWLGPWKNKIVGFIYISLGLKVALESK</sequence>
<organism evidence="7 8">
    <name type="scientific">Brevibacillus invocatus</name>
    <dbReference type="NCBI Taxonomy" id="173959"/>
    <lineage>
        <taxon>Bacteria</taxon>
        <taxon>Bacillati</taxon>
        <taxon>Bacillota</taxon>
        <taxon>Bacilli</taxon>
        <taxon>Bacillales</taxon>
        <taxon>Paenibacillaceae</taxon>
        <taxon>Brevibacillus</taxon>
    </lineage>
</organism>
<accession>A0A3M8CF06</accession>
<keyword evidence="4 6" id="KW-1133">Transmembrane helix</keyword>
<reference evidence="7 8" key="1">
    <citation type="submission" date="2018-10" db="EMBL/GenBank/DDBJ databases">
        <title>Phylogenomics of Brevibacillus.</title>
        <authorList>
            <person name="Dunlap C."/>
        </authorList>
    </citation>
    <scope>NUCLEOTIDE SEQUENCE [LARGE SCALE GENOMIC DNA]</scope>
    <source>
        <strain evidence="7 8">JCM 12215</strain>
    </source>
</reference>
<comment type="subcellular location">
    <subcellularLocation>
        <location evidence="1">Cell membrane</location>
        <topology evidence="1">Multi-pass membrane protein</topology>
    </subcellularLocation>
</comment>
<dbReference type="InterPro" id="IPR001123">
    <property type="entry name" value="LeuE-type"/>
</dbReference>
<protein>
    <submittedName>
        <fullName evidence="7">LysE family translocator</fullName>
    </submittedName>
</protein>
<comment type="caution">
    <text evidence="7">The sequence shown here is derived from an EMBL/GenBank/DDBJ whole genome shotgun (WGS) entry which is preliminary data.</text>
</comment>
<proteinExistence type="predicted"/>
<dbReference type="RefSeq" id="WP_122909371.1">
    <property type="nucleotide sequence ID" value="NZ_CBCSBE010000012.1"/>
</dbReference>
<keyword evidence="5 6" id="KW-0472">Membrane</keyword>
<evidence type="ECO:0000256" key="5">
    <source>
        <dbReference type="ARBA" id="ARBA00023136"/>
    </source>
</evidence>
<keyword evidence="8" id="KW-1185">Reference proteome</keyword>